<dbReference type="Pfam" id="PF00622">
    <property type="entry name" value="SPRY"/>
    <property type="match status" value="1"/>
</dbReference>
<dbReference type="EMBL" id="QEAO01000024">
    <property type="protein sequence ID" value="TPX32961.1"/>
    <property type="molecule type" value="Genomic_DNA"/>
</dbReference>
<organism evidence="5 6">
    <name type="scientific">Synchytrium microbalum</name>
    <dbReference type="NCBI Taxonomy" id="1806994"/>
    <lineage>
        <taxon>Eukaryota</taxon>
        <taxon>Fungi</taxon>
        <taxon>Fungi incertae sedis</taxon>
        <taxon>Chytridiomycota</taxon>
        <taxon>Chytridiomycota incertae sedis</taxon>
        <taxon>Chytridiomycetes</taxon>
        <taxon>Synchytriales</taxon>
        <taxon>Synchytriaceae</taxon>
        <taxon>Synchytrium</taxon>
    </lineage>
</organism>
<dbReference type="SUPFAM" id="SSF49899">
    <property type="entry name" value="Concanavalin A-like lectins/glucanases"/>
    <property type="match status" value="1"/>
</dbReference>
<dbReference type="InterPro" id="IPR050618">
    <property type="entry name" value="Ubq-SigPath_Reg"/>
</dbReference>
<dbReference type="Gene3D" id="2.60.120.920">
    <property type="match status" value="1"/>
</dbReference>
<dbReference type="Proteomes" id="UP000319731">
    <property type="component" value="Unassembled WGS sequence"/>
</dbReference>
<dbReference type="InterPro" id="IPR043136">
    <property type="entry name" value="B30.2/SPRY_sf"/>
</dbReference>
<keyword evidence="2" id="KW-0472">Membrane</keyword>
<keyword evidence="2" id="KW-0812">Transmembrane</keyword>
<reference evidence="5 6" key="1">
    <citation type="journal article" date="2019" name="Sci. Rep.">
        <title>Comparative genomics of chytrid fungi reveal insights into the obligate biotrophic and pathogenic lifestyle of Synchytrium endobioticum.</title>
        <authorList>
            <person name="van de Vossenberg B.T.L.H."/>
            <person name="Warris S."/>
            <person name="Nguyen H.D.T."/>
            <person name="van Gent-Pelzer M.P.E."/>
            <person name="Joly D.L."/>
            <person name="van de Geest H.C."/>
            <person name="Bonants P.J.M."/>
            <person name="Smith D.S."/>
            <person name="Levesque C.A."/>
            <person name="van der Lee T.A.J."/>
        </authorList>
    </citation>
    <scope>NUCLEOTIDE SEQUENCE [LARGE SCALE GENOMIC DNA]</scope>
    <source>
        <strain evidence="5 6">JEL517</strain>
    </source>
</reference>
<gene>
    <name evidence="5" type="ORF">SmJEL517_g03994</name>
</gene>
<feature type="compositionally biased region" description="Gly residues" evidence="1">
    <location>
        <begin position="28"/>
        <end position="55"/>
    </location>
</feature>
<dbReference type="SMART" id="SM00449">
    <property type="entry name" value="SPRY"/>
    <property type="match status" value="1"/>
</dbReference>
<accession>A0A507C0M6</accession>
<sequence length="411" mass="43784">MRKSQQSTILRLLVLIFLATCVSALPKGGGGSARGGGGSSSGGGSTSGGGGGSSSGGSTSAGSGGSSYPYYYPVGCFGCYNGVGGSSYLGGIAWYFWFLIILVIAIAICCCITRRKPVWNRPQRPAFNTSGFVGKTRIASMFGASGRTVYGNKPSWQMDVPEAPPGSFYASFNNTTEAAFLAGVRFEKDHPPPPSGPVPNHTIVELKRVGMRDAWQFMPEAGSGINVNLSRITFNVQGDRSVLSRLPLYYRPKGEEVPFYYYEVTIAELQYAPTTTVVSVGLATSLYPSFRLVGWNKHSVGYHSDDGRRFVDDPYGGKDFGPPFTKGDTIGCGYDHSRMTIFFTKNGEMIGDCVGNVLYPYHMALGADGPCVLDVNFEGPFKFAPANGTSGEDVIVPTAPPQYDGVDSSLV</sequence>
<evidence type="ECO:0000256" key="2">
    <source>
        <dbReference type="SAM" id="Phobius"/>
    </source>
</evidence>
<dbReference type="PROSITE" id="PS50188">
    <property type="entry name" value="B302_SPRY"/>
    <property type="match status" value="1"/>
</dbReference>
<keyword evidence="6" id="KW-1185">Reference proteome</keyword>
<dbReference type="InterPro" id="IPR013320">
    <property type="entry name" value="ConA-like_dom_sf"/>
</dbReference>
<feature type="domain" description="B30.2/SPRY" evidence="4">
    <location>
        <begin position="194"/>
        <end position="405"/>
    </location>
</feature>
<name>A0A507C0M6_9FUNG</name>
<evidence type="ECO:0000313" key="5">
    <source>
        <dbReference type="EMBL" id="TPX32961.1"/>
    </source>
</evidence>
<dbReference type="GeneID" id="42005219"/>
<evidence type="ECO:0000313" key="6">
    <source>
        <dbReference type="Proteomes" id="UP000319731"/>
    </source>
</evidence>
<dbReference type="InterPro" id="IPR003877">
    <property type="entry name" value="SPRY_dom"/>
</dbReference>
<keyword evidence="2" id="KW-1133">Transmembrane helix</keyword>
<feature type="region of interest" description="Disordered" evidence="1">
    <location>
        <begin position="28"/>
        <end position="58"/>
    </location>
</feature>
<evidence type="ECO:0000259" key="4">
    <source>
        <dbReference type="PROSITE" id="PS50188"/>
    </source>
</evidence>
<feature type="signal peptide" evidence="3">
    <location>
        <begin position="1"/>
        <end position="24"/>
    </location>
</feature>
<dbReference type="AlphaFoldDB" id="A0A507C0M6"/>
<protein>
    <recommendedName>
        <fullName evidence="4">B30.2/SPRY domain-containing protein</fullName>
    </recommendedName>
</protein>
<feature type="transmembrane region" description="Helical" evidence="2">
    <location>
        <begin position="92"/>
        <end position="113"/>
    </location>
</feature>
<dbReference type="RefSeq" id="XP_031024056.1">
    <property type="nucleotide sequence ID" value="XM_031169922.1"/>
</dbReference>
<dbReference type="PANTHER" id="PTHR12864">
    <property type="entry name" value="RAN BINDING PROTEIN 9-RELATED"/>
    <property type="match status" value="1"/>
</dbReference>
<dbReference type="STRING" id="1806994.A0A507C0M6"/>
<feature type="chain" id="PRO_5021278401" description="B30.2/SPRY domain-containing protein" evidence="3">
    <location>
        <begin position="25"/>
        <end position="411"/>
    </location>
</feature>
<dbReference type="OrthoDB" id="258495at2759"/>
<evidence type="ECO:0000256" key="3">
    <source>
        <dbReference type="SAM" id="SignalP"/>
    </source>
</evidence>
<proteinExistence type="predicted"/>
<comment type="caution">
    <text evidence="5">The sequence shown here is derived from an EMBL/GenBank/DDBJ whole genome shotgun (WGS) entry which is preliminary data.</text>
</comment>
<keyword evidence="3" id="KW-0732">Signal</keyword>
<evidence type="ECO:0000256" key="1">
    <source>
        <dbReference type="SAM" id="MobiDB-lite"/>
    </source>
</evidence>
<dbReference type="InterPro" id="IPR001870">
    <property type="entry name" value="B30.2/SPRY"/>
</dbReference>